<feature type="transmembrane region" description="Helical" evidence="3">
    <location>
        <begin position="207"/>
        <end position="224"/>
    </location>
</feature>
<dbReference type="InterPro" id="IPR011701">
    <property type="entry name" value="MFS"/>
</dbReference>
<feature type="transmembrane region" description="Helical" evidence="3">
    <location>
        <begin position="91"/>
        <end position="111"/>
    </location>
</feature>
<dbReference type="PANTHER" id="PTHR11360:SF284">
    <property type="entry name" value="EG:103B4.3 PROTEIN-RELATED"/>
    <property type="match status" value="1"/>
</dbReference>
<evidence type="ECO:0000313" key="6">
    <source>
        <dbReference type="Proteomes" id="UP000305948"/>
    </source>
</evidence>
<evidence type="ECO:0000256" key="3">
    <source>
        <dbReference type="SAM" id="Phobius"/>
    </source>
</evidence>
<dbReference type="GO" id="GO:0016020">
    <property type="term" value="C:membrane"/>
    <property type="evidence" value="ECO:0007669"/>
    <property type="project" value="UniProtKB-SubCell"/>
</dbReference>
<dbReference type="Gene3D" id="1.20.1250.20">
    <property type="entry name" value="MFS general substrate transporter like domains"/>
    <property type="match status" value="2"/>
</dbReference>
<dbReference type="InterPro" id="IPR036259">
    <property type="entry name" value="MFS_trans_sf"/>
</dbReference>
<feature type="transmembrane region" description="Helical" evidence="3">
    <location>
        <begin position="329"/>
        <end position="351"/>
    </location>
</feature>
<keyword evidence="3" id="KW-1133">Transmembrane helix</keyword>
<feature type="transmembrane region" description="Helical" evidence="3">
    <location>
        <begin position="123"/>
        <end position="143"/>
    </location>
</feature>
<evidence type="ECO:0000256" key="2">
    <source>
        <dbReference type="ARBA" id="ARBA00006727"/>
    </source>
</evidence>
<feature type="transmembrane region" description="Helical" evidence="3">
    <location>
        <begin position="292"/>
        <end position="309"/>
    </location>
</feature>
<comment type="similarity">
    <text evidence="2">Belongs to the major facilitator superfamily. Monocarboxylate porter (TC 2.A.1.13) family.</text>
</comment>
<feature type="transmembrane region" description="Helical" evidence="3">
    <location>
        <begin position="66"/>
        <end position="85"/>
    </location>
</feature>
<gene>
    <name evidence="5" type="ORF">OE88DRAFT_1619994</name>
</gene>
<feature type="transmembrane region" description="Helical" evidence="3">
    <location>
        <begin position="155"/>
        <end position="175"/>
    </location>
</feature>
<feature type="transmembrane region" description="Helical" evidence="3">
    <location>
        <begin position="268"/>
        <end position="285"/>
    </location>
</feature>
<keyword evidence="6" id="KW-1185">Reference proteome</keyword>
<evidence type="ECO:0000256" key="1">
    <source>
        <dbReference type="ARBA" id="ARBA00004141"/>
    </source>
</evidence>
<name>A0A5C3NIZ9_9AGAM</name>
<dbReference type="Proteomes" id="UP000305948">
    <property type="component" value="Unassembled WGS sequence"/>
</dbReference>
<dbReference type="InterPro" id="IPR050327">
    <property type="entry name" value="Proton-linked_MCT"/>
</dbReference>
<evidence type="ECO:0000259" key="4">
    <source>
        <dbReference type="PROSITE" id="PS50850"/>
    </source>
</evidence>
<reference evidence="5 6" key="1">
    <citation type="journal article" date="2019" name="Nat. Ecol. Evol.">
        <title>Megaphylogeny resolves global patterns of mushroom evolution.</title>
        <authorList>
            <person name="Varga T."/>
            <person name="Krizsan K."/>
            <person name="Foldi C."/>
            <person name="Dima B."/>
            <person name="Sanchez-Garcia M."/>
            <person name="Sanchez-Ramirez S."/>
            <person name="Szollosi G.J."/>
            <person name="Szarkandi J.G."/>
            <person name="Papp V."/>
            <person name="Albert L."/>
            <person name="Andreopoulos W."/>
            <person name="Angelini C."/>
            <person name="Antonin V."/>
            <person name="Barry K.W."/>
            <person name="Bougher N.L."/>
            <person name="Buchanan P."/>
            <person name="Buyck B."/>
            <person name="Bense V."/>
            <person name="Catcheside P."/>
            <person name="Chovatia M."/>
            <person name="Cooper J."/>
            <person name="Damon W."/>
            <person name="Desjardin D."/>
            <person name="Finy P."/>
            <person name="Geml J."/>
            <person name="Haridas S."/>
            <person name="Hughes K."/>
            <person name="Justo A."/>
            <person name="Karasinski D."/>
            <person name="Kautmanova I."/>
            <person name="Kiss B."/>
            <person name="Kocsube S."/>
            <person name="Kotiranta H."/>
            <person name="LaButti K.M."/>
            <person name="Lechner B.E."/>
            <person name="Liimatainen K."/>
            <person name="Lipzen A."/>
            <person name="Lukacs Z."/>
            <person name="Mihaltcheva S."/>
            <person name="Morgado L.N."/>
            <person name="Niskanen T."/>
            <person name="Noordeloos M.E."/>
            <person name="Ohm R.A."/>
            <person name="Ortiz-Santana B."/>
            <person name="Ovrebo C."/>
            <person name="Racz N."/>
            <person name="Riley R."/>
            <person name="Savchenko A."/>
            <person name="Shiryaev A."/>
            <person name="Soop K."/>
            <person name="Spirin V."/>
            <person name="Szebenyi C."/>
            <person name="Tomsovsky M."/>
            <person name="Tulloss R.E."/>
            <person name="Uehling J."/>
            <person name="Grigoriev I.V."/>
            <person name="Vagvolgyi C."/>
            <person name="Papp T."/>
            <person name="Martin F.M."/>
            <person name="Miettinen O."/>
            <person name="Hibbett D.S."/>
            <person name="Nagy L.G."/>
        </authorList>
    </citation>
    <scope>NUCLEOTIDE SEQUENCE [LARGE SCALE GENOMIC DNA]</scope>
    <source>
        <strain evidence="5 6">OMC1185</strain>
    </source>
</reference>
<dbReference type="OrthoDB" id="2213137at2759"/>
<dbReference type="EMBL" id="ML213503">
    <property type="protein sequence ID" value="TFK56446.1"/>
    <property type="molecule type" value="Genomic_DNA"/>
</dbReference>
<protein>
    <submittedName>
        <fullName evidence="5">Monocarboxylate transporter</fullName>
    </submittedName>
</protein>
<feature type="domain" description="Major facilitator superfamily (MFS) profile" evidence="4">
    <location>
        <begin position="1"/>
        <end position="397"/>
    </location>
</feature>
<evidence type="ECO:0000313" key="5">
    <source>
        <dbReference type="EMBL" id="TFK56446.1"/>
    </source>
</evidence>
<dbReference type="GO" id="GO:0022857">
    <property type="term" value="F:transmembrane transporter activity"/>
    <property type="evidence" value="ECO:0007669"/>
    <property type="project" value="InterPro"/>
</dbReference>
<dbReference type="InterPro" id="IPR020846">
    <property type="entry name" value="MFS_dom"/>
</dbReference>
<dbReference type="AlphaFoldDB" id="A0A5C3NIZ9"/>
<dbReference type="PANTHER" id="PTHR11360">
    <property type="entry name" value="MONOCARBOXYLATE TRANSPORTER"/>
    <property type="match status" value="1"/>
</dbReference>
<comment type="subcellular location">
    <subcellularLocation>
        <location evidence="1">Membrane</location>
        <topology evidence="1">Multi-pass membrane protein</topology>
    </subcellularLocation>
</comment>
<organism evidence="5 6">
    <name type="scientific">Heliocybe sulcata</name>
    <dbReference type="NCBI Taxonomy" id="5364"/>
    <lineage>
        <taxon>Eukaryota</taxon>
        <taxon>Fungi</taxon>
        <taxon>Dikarya</taxon>
        <taxon>Basidiomycota</taxon>
        <taxon>Agaricomycotina</taxon>
        <taxon>Agaricomycetes</taxon>
        <taxon>Gloeophyllales</taxon>
        <taxon>Gloeophyllaceae</taxon>
        <taxon>Heliocybe</taxon>
    </lineage>
</organism>
<proteinExistence type="inferred from homology"/>
<dbReference type="PROSITE" id="PS50850">
    <property type="entry name" value="MFS"/>
    <property type="match status" value="1"/>
</dbReference>
<feature type="transmembrane region" description="Helical" evidence="3">
    <location>
        <begin position="372"/>
        <end position="395"/>
    </location>
</feature>
<dbReference type="Pfam" id="PF07690">
    <property type="entry name" value="MFS_1"/>
    <property type="match status" value="1"/>
</dbReference>
<feature type="transmembrane region" description="Helical" evidence="3">
    <location>
        <begin position="34"/>
        <end position="54"/>
    </location>
</feature>
<keyword evidence="3" id="KW-0472">Membrane</keyword>
<accession>A0A5C3NIZ9</accession>
<keyword evidence="3" id="KW-0812">Transmembrane</keyword>
<dbReference type="SUPFAM" id="SSF103473">
    <property type="entry name" value="MFS general substrate transporter"/>
    <property type="match status" value="1"/>
</dbReference>
<sequence length="408" mass="43875">MIFQVIGINSIYGIFQEFYTSPSSSVKDAVGQDALVALVGTVGAGLTWSGSIVVNPLIAKMRGVRWITVSGVIAMSLGLFLAGFSSKLWHLFLTQGLLYGFGSSAFYFPIMSLTPPYFDRHRGFAMGFILAGSGVGGLVLAPVLRLLLDRYGIGWSLRILGLWTLVVGLPTACVIRKKPTPAGLSSRQPVFNMGLVKRGTFLWQQSLGAFLQAAGNAVPLYYMATYSTSVLSYKSSTGSLFIALNNAVNSVSRVTMGVLADQVGRQNTMVLSVLLSGVSVLAFWYDASRLRFILFVVSYGIYAGGYNALLPTTITEIYGVQNYSSVNGVIYFLRGLGAIFGAPIAGVILGSHQRGTSLQSMMTSLSPVKMRYNEVAIFDGVVLVGSAVCVGYVRWLDARDKGGWSWKA</sequence>